<proteinExistence type="predicted"/>
<protein>
    <submittedName>
        <fullName evidence="2">Uncharacterized protein</fullName>
    </submittedName>
</protein>
<dbReference type="AlphaFoldDB" id="A0A0F7SPZ5"/>
<feature type="region of interest" description="Disordered" evidence="1">
    <location>
        <begin position="278"/>
        <end position="303"/>
    </location>
</feature>
<feature type="compositionally biased region" description="Basic residues" evidence="1">
    <location>
        <begin position="345"/>
        <end position="355"/>
    </location>
</feature>
<organism evidence="2">
    <name type="scientific">Phaffia rhodozyma</name>
    <name type="common">Yeast</name>
    <name type="synonym">Xanthophyllomyces dendrorhous</name>
    <dbReference type="NCBI Taxonomy" id="264483"/>
    <lineage>
        <taxon>Eukaryota</taxon>
        <taxon>Fungi</taxon>
        <taxon>Dikarya</taxon>
        <taxon>Basidiomycota</taxon>
        <taxon>Agaricomycotina</taxon>
        <taxon>Tremellomycetes</taxon>
        <taxon>Cystofilobasidiales</taxon>
        <taxon>Mrakiaceae</taxon>
        <taxon>Phaffia</taxon>
    </lineage>
</organism>
<sequence length="444" mass="50511">MDRACPTDRPFIRVYNPHQVTSDISQVTQTVHLHREVYRDDRNLRTCAKNKDKCKGKERAQTEDQPYPVTYALRRISSPPSRSIYRYLPQVPIPTWGLSAQLGEEIKSPLAEEERWWFEQHGHHSWLTAGEKRKRQRSPSLLSSPPNKKRWRHDWSVIGRAFDLVDLPHVFYPRTHTFPPVSDILISPFPTYKTYPPSDPSLPLSLVSSGPSRYGEKRVKWLVPIHGPVWGLPNDDTASQGRLVVDTLDGDNDQVGEKLRKIHQKMFRRIKTFSSFHPVTTSDIEPSRSSHHRSEPPPPSLDWTPTILSSFHTALQKLSEKNQLGPISVVLHHSTFPSTFTHPYPRSRSHTRSSTRSHSCASSLPSASTSSSTSSLTEPSPQQTIHIGDHYRIYVDLTYASHVRSILDSVDLRFGPDSSKDRCLFFKGARLVLVDDVGTLLCLA</sequence>
<evidence type="ECO:0000313" key="2">
    <source>
        <dbReference type="EMBL" id="CED82754.1"/>
    </source>
</evidence>
<feature type="compositionally biased region" description="Basic and acidic residues" evidence="1">
    <location>
        <begin position="285"/>
        <end position="295"/>
    </location>
</feature>
<feature type="compositionally biased region" description="Low complexity" evidence="1">
    <location>
        <begin position="356"/>
        <end position="381"/>
    </location>
</feature>
<feature type="region of interest" description="Disordered" evidence="1">
    <location>
        <begin position="128"/>
        <end position="149"/>
    </location>
</feature>
<accession>A0A0F7SPZ5</accession>
<dbReference type="EMBL" id="LN483142">
    <property type="protein sequence ID" value="CED82754.1"/>
    <property type="molecule type" value="Genomic_DNA"/>
</dbReference>
<reference evidence="2" key="1">
    <citation type="submission" date="2014-08" db="EMBL/GenBank/DDBJ databases">
        <authorList>
            <person name="Sharma Rahul"/>
            <person name="Thines Marco"/>
        </authorList>
    </citation>
    <scope>NUCLEOTIDE SEQUENCE</scope>
</reference>
<evidence type="ECO:0000256" key="1">
    <source>
        <dbReference type="SAM" id="MobiDB-lite"/>
    </source>
</evidence>
<feature type="region of interest" description="Disordered" evidence="1">
    <location>
        <begin position="341"/>
        <end position="382"/>
    </location>
</feature>
<name>A0A0F7SPZ5_PHARH</name>